<dbReference type="Pfam" id="PF07584">
    <property type="entry name" value="BatA"/>
    <property type="match status" value="1"/>
</dbReference>
<dbReference type="InterPro" id="IPR036465">
    <property type="entry name" value="vWFA_dom_sf"/>
</dbReference>
<name>A0ABT8X3Q4_9FLAO</name>
<dbReference type="PANTHER" id="PTHR37464">
    <property type="entry name" value="BLL2463 PROTEIN"/>
    <property type="match status" value="1"/>
</dbReference>
<evidence type="ECO:0000259" key="2">
    <source>
        <dbReference type="Pfam" id="PF07584"/>
    </source>
</evidence>
<feature type="transmembrane region" description="Helical" evidence="1">
    <location>
        <begin position="6"/>
        <end position="24"/>
    </location>
</feature>
<keyword evidence="4" id="KW-1185">Reference proteome</keyword>
<organism evidence="3 4">
    <name type="scientific">Flavivirga amylovorans</name>
    <dbReference type="NCBI Taxonomy" id="870486"/>
    <lineage>
        <taxon>Bacteria</taxon>
        <taxon>Pseudomonadati</taxon>
        <taxon>Bacteroidota</taxon>
        <taxon>Flavobacteriia</taxon>
        <taxon>Flavobacteriales</taxon>
        <taxon>Flavobacteriaceae</taxon>
        <taxon>Flavivirga</taxon>
    </lineage>
</organism>
<dbReference type="NCBIfam" id="TIGR02226">
    <property type="entry name" value="two_anch"/>
    <property type="match status" value="1"/>
</dbReference>
<keyword evidence="1" id="KW-0812">Transmembrane</keyword>
<accession>A0ABT8X3Q4</accession>
<dbReference type="PANTHER" id="PTHR37464:SF1">
    <property type="entry name" value="BLL2463 PROTEIN"/>
    <property type="match status" value="1"/>
</dbReference>
<protein>
    <submittedName>
        <fullName evidence="3">BatA domain-containing protein</fullName>
    </submittedName>
</protein>
<dbReference type="Gene3D" id="3.40.50.410">
    <property type="entry name" value="von Willebrand factor, type A domain"/>
    <property type="match status" value="1"/>
</dbReference>
<feature type="transmembrane region" description="Helical" evidence="1">
    <location>
        <begin position="617"/>
        <end position="639"/>
    </location>
</feature>
<feature type="transmembrane region" description="Helical" evidence="1">
    <location>
        <begin position="56"/>
        <end position="74"/>
    </location>
</feature>
<reference evidence="3" key="1">
    <citation type="submission" date="2023-07" db="EMBL/GenBank/DDBJ databases">
        <title>Two novel species in the genus Flavivirga.</title>
        <authorList>
            <person name="Kwon K."/>
        </authorList>
    </citation>
    <scope>NUCLEOTIDE SEQUENCE</scope>
    <source>
        <strain evidence="3">KACC 14157</strain>
    </source>
</reference>
<keyword evidence="1" id="KW-1133">Transmembrane helix</keyword>
<dbReference type="RefSeq" id="WP_303283252.1">
    <property type="nucleotide sequence ID" value="NZ_BAABCZ010000004.1"/>
</dbReference>
<gene>
    <name evidence="3" type="ORF">Q4Q39_14430</name>
</gene>
<dbReference type="EMBL" id="JAUOEM010000005">
    <property type="protein sequence ID" value="MDO5988605.1"/>
    <property type="molecule type" value="Genomic_DNA"/>
</dbReference>
<dbReference type="InterPro" id="IPR011933">
    <property type="entry name" value="Double_TM_dom"/>
</dbReference>
<dbReference type="InterPro" id="IPR024163">
    <property type="entry name" value="Aerotolerance_reg_N"/>
</dbReference>
<evidence type="ECO:0000313" key="4">
    <source>
        <dbReference type="Proteomes" id="UP001176891"/>
    </source>
</evidence>
<keyword evidence="1" id="KW-0472">Membrane</keyword>
<evidence type="ECO:0000313" key="3">
    <source>
        <dbReference type="EMBL" id="MDO5988605.1"/>
    </source>
</evidence>
<feature type="domain" description="Aerotolerance regulator N-terminal" evidence="2">
    <location>
        <begin position="1"/>
        <end position="76"/>
    </location>
</feature>
<proteinExistence type="predicted"/>
<dbReference type="Proteomes" id="UP001176891">
    <property type="component" value="Unassembled WGS sequence"/>
</dbReference>
<comment type="caution">
    <text evidence="3">The sequence shown here is derived from an EMBL/GenBank/DDBJ whole genome shotgun (WGS) entry which is preliminary data.</text>
</comment>
<sequence length="640" mass="72773">MQFKHPELLYALFLLLIPIIVHLFQLRKFQKVAFTNVAFLKEATLQTRKSSQIKKWLILCTRLLLLAAIVFAFAQPFTSKSDVFKTKKETVIYLDNSFSLQTKGNQGELLKRAIQDIISNVDENENVSLMTNDNTYKNTTIKALKNDLLQLSYSSTKLTAEAALLKSKTLFSKQKNTLKNLIFISDFQQDASIFNPKVDSLTNLHLVKLQPINVNNITIDSVYISKRTASSIELKTLIKNSGNSIENLPVSLFSNNNLIAKTSVAIEDYAETTFSIPVNEVINGVISINDVNLQFDNSLYFNINNGSKANVLSINTITDSFLKRIYTNDEFNYTATLENQLDYNIIDQQHLIILNELDVIPNALVATLEQFTKQGGTLIVIPSKNINKQSYNQLLVNYGSNFNDLLFTEKRITTINYSHPLYSNGVFEKRVSNFQYPKVKTFYSTSSTNAPILQFEDGKSFLYQNNNAFVFTAALNSENSNFTNSPLIVPTLYNIGKQSLKTPNLYYTIGQENTFDVDTQLQQDDILSLVKNDINIIPRQQYFNNKVVINTSKNPSIANTYTIKNKNESIKNISYNYNRDESNLTYRNLSTSKNITVSGSITDIFNILKSETKVNALWKWFVIFALALLIIEMGILKYFK</sequence>
<evidence type="ECO:0000256" key="1">
    <source>
        <dbReference type="SAM" id="Phobius"/>
    </source>
</evidence>